<comment type="caution">
    <text evidence="1">The sequence shown here is derived from an EMBL/GenBank/DDBJ whole genome shotgun (WGS) entry which is preliminary data.</text>
</comment>
<accession>A0A0F8YPK0</accession>
<protein>
    <submittedName>
        <fullName evidence="1">Uncharacterized protein</fullName>
    </submittedName>
</protein>
<sequence>MADVVVPLTAAAPTGVTSVPVSITTGNTYKVRNNGRVMLYFAKTGAGNATITVVTPKTVGGLAVADQSFTVPATTGKVWAGPFPPDIYNDPSADVDITTDEGTAITVEAVQL</sequence>
<dbReference type="AlphaFoldDB" id="A0A0F8YPK0"/>
<dbReference type="EMBL" id="LAZR01055750">
    <property type="protein sequence ID" value="KKK75685.1"/>
    <property type="molecule type" value="Genomic_DNA"/>
</dbReference>
<organism evidence="1">
    <name type="scientific">marine sediment metagenome</name>
    <dbReference type="NCBI Taxonomy" id="412755"/>
    <lineage>
        <taxon>unclassified sequences</taxon>
        <taxon>metagenomes</taxon>
        <taxon>ecological metagenomes</taxon>
    </lineage>
</organism>
<proteinExistence type="predicted"/>
<evidence type="ECO:0000313" key="1">
    <source>
        <dbReference type="EMBL" id="KKK75685.1"/>
    </source>
</evidence>
<reference evidence="1" key="1">
    <citation type="journal article" date="2015" name="Nature">
        <title>Complex archaea that bridge the gap between prokaryotes and eukaryotes.</title>
        <authorList>
            <person name="Spang A."/>
            <person name="Saw J.H."/>
            <person name="Jorgensen S.L."/>
            <person name="Zaremba-Niedzwiedzka K."/>
            <person name="Martijn J."/>
            <person name="Lind A.E."/>
            <person name="van Eijk R."/>
            <person name="Schleper C."/>
            <person name="Guy L."/>
            <person name="Ettema T.J."/>
        </authorList>
    </citation>
    <scope>NUCLEOTIDE SEQUENCE</scope>
</reference>
<name>A0A0F8YPK0_9ZZZZ</name>
<gene>
    <name evidence="1" type="ORF">LCGC14_2871240</name>
</gene>